<gene>
    <name evidence="1" type="ORF">SAMN02745216_05214</name>
</gene>
<sequence>MNQKESNRIEAFRQLKTEIRNSPRHLIVGIDVAKERHHAFFGTAYGKTVHK</sequence>
<proteinExistence type="predicted"/>
<protein>
    <submittedName>
        <fullName evidence="1">Uncharacterized protein</fullName>
    </submittedName>
</protein>
<name>A0A1M7AS60_9BACT</name>
<reference evidence="2" key="1">
    <citation type="submission" date="2016-11" db="EMBL/GenBank/DDBJ databases">
        <authorList>
            <person name="Varghese N."/>
            <person name="Submissions S."/>
        </authorList>
    </citation>
    <scope>NUCLEOTIDE SEQUENCE [LARGE SCALE GENOMIC DNA]</scope>
    <source>
        <strain evidence="2">DSM 16219</strain>
    </source>
</reference>
<accession>A0A1M7AS60</accession>
<dbReference type="AlphaFoldDB" id="A0A1M7AS60"/>
<evidence type="ECO:0000313" key="2">
    <source>
        <dbReference type="Proteomes" id="UP000183994"/>
    </source>
</evidence>
<keyword evidence="2" id="KW-1185">Reference proteome</keyword>
<dbReference type="OrthoDB" id="5427006at2"/>
<feature type="non-terminal residue" evidence="1">
    <location>
        <position position="51"/>
    </location>
</feature>
<evidence type="ECO:0000313" key="1">
    <source>
        <dbReference type="EMBL" id="SHL45553.1"/>
    </source>
</evidence>
<organism evidence="1 2">
    <name type="scientific">Desulfatibacillum alkenivorans DSM 16219</name>
    <dbReference type="NCBI Taxonomy" id="1121393"/>
    <lineage>
        <taxon>Bacteria</taxon>
        <taxon>Pseudomonadati</taxon>
        <taxon>Thermodesulfobacteriota</taxon>
        <taxon>Desulfobacteria</taxon>
        <taxon>Desulfobacterales</taxon>
        <taxon>Desulfatibacillaceae</taxon>
        <taxon>Desulfatibacillum</taxon>
    </lineage>
</organism>
<dbReference type="EMBL" id="FQZU01000073">
    <property type="protein sequence ID" value="SHL45553.1"/>
    <property type="molecule type" value="Genomic_DNA"/>
</dbReference>
<dbReference type="Proteomes" id="UP000183994">
    <property type="component" value="Unassembled WGS sequence"/>
</dbReference>